<dbReference type="AlphaFoldDB" id="A0A6S6PCZ0"/>
<dbReference type="Gene3D" id="1.10.357.10">
    <property type="entry name" value="Tetracycline Repressor, domain 2"/>
    <property type="match status" value="1"/>
</dbReference>
<name>A0A6S6PCZ0_9MYCO</name>
<feature type="region of interest" description="Disordered" evidence="1">
    <location>
        <begin position="130"/>
        <end position="153"/>
    </location>
</feature>
<organism evidence="2 3">
    <name type="scientific">Mycolicibacterium litorale</name>
    <dbReference type="NCBI Taxonomy" id="758802"/>
    <lineage>
        <taxon>Bacteria</taxon>
        <taxon>Bacillati</taxon>
        <taxon>Actinomycetota</taxon>
        <taxon>Actinomycetes</taxon>
        <taxon>Mycobacteriales</taxon>
        <taxon>Mycobacteriaceae</taxon>
        <taxon>Mycolicibacterium</taxon>
    </lineage>
</organism>
<evidence type="ECO:0000313" key="2">
    <source>
        <dbReference type="EMBL" id="BCI55517.1"/>
    </source>
</evidence>
<dbReference type="EMBL" id="AP023287">
    <property type="protein sequence ID" value="BCI55517.1"/>
    <property type="molecule type" value="Genomic_DNA"/>
</dbReference>
<evidence type="ECO:0000256" key="1">
    <source>
        <dbReference type="SAM" id="MobiDB-lite"/>
    </source>
</evidence>
<evidence type="ECO:0000313" key="3">
    <source>
        <dbReference type="Proteomes" id="UP000515734"/>
    </source>
</evidence>
<dbReference type="SUPFAM" id="SSF48498">
    <property type="entry name" value="Tetracyclin repressor-like, C-terminal domain"/>
    <property type="match status" value="1"/>
</dbReference>
<evidence type="ECO:0008006" key="4">
    <source>
        <dbReference type="Google" id="ProtNLM"/>
    </source>
</evidence>
<accession>A0A6S6PCZ0</accession>
<gene>
    <name evidence="2" type="ORF">NIIDNTM18_47950</name>
</gene>
<dbReference type="Proteomes" id="UP000515734">
    <property type="component" value="Chromosome"/>
</dbReference>
<sequence length="153" mass="16313">MYGTSAKSLNRHHTAVMTTGNSSDAGEFAVSFEALLDVVGRMIEAGRIRDDGVSVVAGRLWSLTHGAVLLEIAGFFGHDAHGLTQILAPAFSTPLSAWAPAATGSTTRWRRRCRRCPAPCDHRLVSSPSIRRHSRSGLPSARALGSSDAGAFW</sequence>
<dbReference type="InterPro" id="IPR036271">
    <property type="entry name" value="Tet_transcr_reg_TetR-rel_C_sf"/>
</dbReference>
<protein>
    <recommendedName>
        <fullName evidence="4">Tetracyclin repressor-like C-terminal domain-containing protein</fullName>
    </recommendedName>
</protein>
<proteinExistence type="predicted"/>
<reference evidence="2 3" key="1">
    <citation type="submission" date="2020-07" db="EMBL/GenBank/DDBJ databases">
        <title>Complete genome sequence of Mycolicibacterium litorale like strain isolated from cardiac implantable electronic device infection.</title>
        <authorList>
            <person name="Fukano H."/>
            <person name="Miyama H."/>
            <person name="Hoshino Y."/>
        </authorList>
    </citation>
    <scope>NUCLEOTIDE SEQUENCE [LARGE SCALE GENOMIC DNA]</scope>
    <source>
        <strain evidence="2 3">NIIDNTM18</strain>
    </source>
</reference>